<dbReference type="Pfam" id="PF00126">
    <property type="entry name" value="HTH_1"/>
    <property type="match status" value="1"/>
</dbReference>
<dbReference type="InterPro" id="IPR000847">
    <property type="entry name" value="LysR_HTH_N"/>
</dbReference>
<dbReference type="Pfam" id="PF03466">
    <property type="entry name" value="LysR_substrate"/>
    <property type="match status" value="1"/>
</dbReference>
<dbReference type="SUPFAM" id="SSF53850">
    <property type="entry name" value="Periplasmic binding protein-like II"/>
    <property type="match status" value="1"/>
</dbReference>
<dbReference type="AlphaFoldDB" id="A0A261SBT2"/>
<dbReference type="GO" id="GO:0043565">
    <property type="term" value="F:sequence-specific DNA binding"/>
    <property type="evidence" value="ECO:0007669"/>
    <property type="project" value="TreeGrafter"/>
</dbReference>
<evidence type="ECO:0000259" key="5">
    <source>
        <dbReference type="PROSITE" id="PS50931"/>
    </source>
</evidence>
<dbReference type="Gene3D" id="1.10.10.10">
    <property type="entry name" value="Winged helix-like DNA-binding domain superfamily/Winged helix DNA-binding domain"/>
    <property type="match status" value="1"/>
</dbReference>
<comment type="caution">
    <text evidence="6">The sequence shown here is derived from an EMBL/GenBank/DDBJ whole genome shotgun (WGS) entry which is preliminary data.</text>
</comment>
<dbReference type="OrthoDB" id="9124618at2"/>
<evidence type="ECO:0000256" key="1">
    <source>
        <dbReference type="ARBA" id="ARBA00009437"/>
    </source>
</evidence>
<dbReference type="Gene3D" id="3.40.190.10">
    <property type="entry name" value="Periplasmic binding protein-like II"/>
    <property type="match status" value="2"/>
</dbReference>
<reference evidence="7" key="1">
    <citation type="submission" date="2017-05" db="EMBL/GenBank/DDBJ databases">
        <title>Complete and WGS of Bordetella genogroups.</title>
        <authorList>
            <person name="Spilker T."/>
            <person name="Lipuma J."/>
        </authorList>
    </citation>
    <scope>NUCLEOTIDE SEQUENCE [LARGE SCALE GENOMIC DNA]</scope>
    <source>
        <strain evidence="7">AU16122</strain>
    </source>
</reference>
<keyword evidence="3" id="KW-0238">DNA-binding</keyword>
<comment type="similarity">
    <text evidence="1">Belongs to the LysR transcriptional regulatory family.</text>
</comment>
<dbReference type="RefSeq" id="WP_094853522.1">
    <property type="nucleotide sequence ID" value="NZ_NEVM01000002.1"/>
</dbReference>
<keyword evidence="7" id="KW-1185">Reference proteome</keyword>
<dbReference type="InterPro" id="IPR058163">
    <property type="entry name" value="LysR-type_TF_proteobact-type"/>
</dbReference>
<dbReference type="InterPro" id="IPR005119">
    <property type="entry name" value="LysR_subst-bd"/>
</dbReference>
<dbReference type="InterPro" id="IPR036388">
    <property type="entry name" value="WH-like_DNA-bd_sf"/>
</dbReference>
<evidence type="ECO:0000313" key="6">
    <source>
        <dbReference type="EMBL" id="OZI34531.1"/>
    </source>
</evidence>
<dbReference type="PANTHER" id="PTHR30537">
    <property type="entry name" value="HTH-TYPE TRANSCRIPTIONAL REGULATOR"/>
    <property type="match status" value="1"/>
</dbReference>
<dbReference type="GO" id="GO:0006351">
    <property type="term" value="P:DNA-templated transcription"/>
    <property type="evidence" value="ECO:0007669"/>
    <property type="project" value="TreeGrafter"/>
</dbReference>
<organism evidence="6 7">
    <name type="scientific">Bordetella genomosp. 10</name>
    <dbReference type="NCBI Taxonomy" id="1416804"/>
    <lineage>
        <taxon>Bacteria</taxon>
        <taxon>Pseudomonadati</taxon>
        <taxon>Pseudomonadota</taxon>
        <taxon>Betaproteobacteria</taxon>
        <taxon>Burkholderiales</taxon>
        <taxon>Alcaligenaceae</taxon>
        <taxon>Bordetella</taxon>
    </lineage>
</organism>
<proteinExistence type="inferred from homology"/>
<protein>
    <submittedName>
        <fullName evidence="6">LysR family transcriptional regulator</fullName>
    </submittedName>
</protein>
<dbReference type="EMBL" id="NEVM01000002">
    <property type="protein sequence ID" value="OZI34531.1"/>
    <property type="molecule type" value="Genomic_DNA"/>
</dbReference>
<evidence type="ECO:0000256" key="3">
    <source>
        <dbReference type="ARBA" id="ARBA00023125"/>
    </source>
</evidence>
<dbReference type="SUPFAM" id="SSF46785">
    <property type="entry name" value="Winged helix' DNA-binding domain"/>
    <property type="match status" value="1"/>
</dbReference>
<accession>A0A261SBT2</accession>
<dbReference type="GO" id="GO:0003700">
    <property type="term" value="F:DNA-binding transcription factor activity"/>
    <property type="evidence" value="ECO:0007669"/>
    <property type="project" value="InterPro"/>
</dbReference>
<dbReference type="InterPro" id="IPR036390">
    <property type="entry name" value="WH_DNA-bd_sf"/>
</dbReference>
<name>A0A261SBT2_9BORD</name>
<dbReference type="PROSITE" id="PS50931">
    <property type="entry name" value="HTH_LYSR"/>
    <property type="match status" value="1"/>
</dbReference>
<sequence length="288" mass="32014">MRNLPSLSALRAFEAVARNCSVTRAAAELHRTHGALSRQLRLLQEHVGAPLFDKVGTGLQLNDAGHALYDLARRAFDELESGYARVLRQARDPGLHVACSATFAMRWLVPKLERFYRACPEARLRLSMTSARQMRGEDADILIAWDLSAYPAADRQRAIRLSGTAFGPVQAPGYKPARGQRVRIAHDYTGRAWEQWQARDRRPMSFARELAFPHTHLCIEAAVAGLGVALVERRLVRRELEEGALVAPRGFVAFDEGMMALPAAGRPLSREGLALVDWLRAALEATEE</sequence>
<gene>
    <name evidence="6" type="ORF">CAL29_13595</name>
</gene>
<evidence type="ECO:0000313" key="7">
    <source>
        <dbReference type="Proteomes" id="UP000216020"/>
    </source>
</evidence>
<dbReference type="Proteomes" id="UP000216020">
    <property type="component" value="Unassembled WGS sequence"/>
</dbReference>
<evidence type="ECO:0000256" key="4">
    <source>
        <dbReference type="ARBA" id="ARBA00023163"/>
    </source>
</evidence>
<keyword evidence="4" id="KW-0804">Transcription</keyword>
<keyword evidence="2" id="KW-0805">Transcription regulation</keyword>
<feature type="domain" description="HTH lysR-type" evidence="5">
    <location>
        <begin position="5"/>
        <end position="62"/>
    </location>
</feature>
<evidence type="ECO:0000256" key="2">
    <source>
        <dbReference type="ARBA" id="ARBA00023015"/>
    </source>
</evidence>
<dbReference type="PANTHER" id="PTHR30537:SF74">
    <property type="entry name" value="HTH-TYPE TRANSCRIPTIONAL REGULATOR TRPI"/>
    <property type="match status" value="1"/>
</dbReference>